<evidence type="ECO:0000256" key="1">
    <source>
        <dbReference type="SAM" id="MobiDB-lite"/>
    </source>
</evidence>
<dbReference type="AlphaFoldDB" id="C8VF47"/>
<dbReference type="OrthoDB" id="4501485at2759"/>
<sequence>MSSNGQESMQNPDGIDNKLSEENLKRVPDESGRGAERFAELSSEDSPYFARAAMENRSEHLNQLKSQLDATDELLRK</sequence>
<proteinExistence type="predicted"/>
<gene>
    <name evidence="2" type="ORF">ANIA_11468</name>
</gene>
<feature type="region of interest" description="Disordered" evidence="1">
    <location>
        <begin position="1"/>
        <end position="46"/>
    </location>
</feature>
<dbReference type="InParanoid" id="C8VF47"/>
<organism evidence="2 3">
    <name type="scientific">Emericella nidulans (strain FGSC A4 / ATCC 38163 / CBS 112.46 / NRRL 194 / M139)</name>
    <name type="common">Aspergillus nidulans</name>
    <dbReference type="NCBI Taxonomy" id="227321"/>
    <lineage>
        <taxon>Eukaryota</taxon>
        <taxon>Fungi</taxon>
        <taxon>Dikarya</taxon>
        <taxon>Ascomycota</taxon>
        <taxon>Pezizomycotina</taxon>
        <taxon>Eurotiomycetes</taxon>
        <taxon>Eurotiomycetidae</taxon>
        <taxon>Eurotiales</taxon>
        <taxon>Aspergillaceae</taxon>
        <taxon>Aspergillus</taxon>
        <taxon>Aspergillus subgen. Nidulantes</taxon>
    </lineage>
</organism>
<evidence type="ECO:0000313" key="3">
    <source>
        <dbReference type="Proteomes" id="UP000000560"/>
    </source>
</evidence>
<feature type="compositionally biased region" description="Polar residues" evidence="1">
    <location>
        <begin position="1"/>
        <end position="11"/>
    </location>
</feature>
<dbReference type="EMBL" id="BN001305">
    <property type="protein sequence ID" value="CBF81017.1"/>
    <property type="molecule type" value="Genomic_DNA"/>
</dbReference>
<accession>C8VF47</accession>
<dbReference type="OMA" id="RARMQDR"/>
<keyword evidence="3" id="KW-1185">Reference proteome</keyword>
<feature type="compositionally biased region" description="Basic and acidic residues" evidence="1">
    <location>
        <begin position="15"/>
        <end position="39"/>
    </location>
</feature>
<dbReference type="GeneID" id="74897045"/>
<reference evidence="3" key="1">
    <citation type="journal article" date="2005" name="Nature">
        <title>Sequencing of Aspergillus nidulans and comparative analysis with A. fumigatus and A. oryzae.</title>
        <authorList>
            <person name="Galagan J.E."/>
            <person name="Calvo S.E."/>
            <person name="Cuomo C."/>
            <person name="Ma L.J."/>
            <person name="Wortman J.R."/>
            <person name="Batzoglou S."/>
            <person name="Lee S.I."/>
            <person name="Basturkmen M."/>
            <person name="Spevak C.C."/>
            <person name="Clutterbuck J."/>
            <person name="Kapitonov V."/>
            <person name="Jurka J."/>
            <person name="Scazzocchio C."/>
            <person name="Farman M."/>
            <person name="Butler J."/>
            <person name="Purcell S."/>
            <person name="Harris S."/>
            <person name="Braus G.H."/>
            <person name="Draht O."/>
            <person name="Busch S."/>
            <person name="D'Enfert C."/>
            <person name="Bouchier C."/>
            <person name="Goldman G.H."/>
            <person name="Bell-Pedersen D."/>
            <person name="Griffiths-Jones S."/>
            <person name="Doonan J.H."/>
            <person name="Yu J."/>
            <person name="Vienken K."/>
            <person name="Pain A."/>
            <person name="Freitag M."/>
            <person name="Selker E.U."/>
            <person name="Archer D.B."/>
            <person name="Penalva M.A."/>
            <person name="Oakley B.R."/>
            <person name="Momany M."/>
            <person name="Tanaka T."/>
            <person name="Kumagai T."/>
            <person name="Asai K."/>
            <person name="Machida M."/>
            <person name="Nierman W.C."/>
            <person name="Denning D.W."/>
            <person name="Caddick M."/>
            <person name="Hynes M."/>
            <person name="Paoletti M."/>
            <person name="Fischer R."/>
            <person name="Miller B."/>
            <person name="Dyer P."/>
            <person name="Sachs M.S."/>
            <person name="Osmani S.A."/>
            <person name="Birren B.W."/>
        </authorList>
    </citation>
    <scope>NUCLEOTIDE SEQUENCE [LARGE SCALE GENOMIC DNA]</scope>
    <source>
        <strain evidence="3">FGSC A4 / ATCC 38163 / CBS 112.46 / NRRL 194 / M139</strain>
    </source>
</reference>
<dbReference type="VEuPathDB" id="FungiDB:AN11468"/>
<evidence type="ECO:0000313" key="2">
    <source>
        <dbReference type="EMBL" id="CBF81017.1"/>
    </source>
</evidence>
<name>C8VF47_EMENI</name>
<dbReference type="Proteomes" id="UP000000560">
    <property type="component" value="Chromosome V"/>
</dbReference>
<dbReference type="KEGG" id="ani:ANIA_11468"/>
<dbReference type="RefSeq" id="XP_050468159.1">
    <property type="nucleotide sequence ID" value="XM_050612214.1"/>
</dbReference>
<protein>
    <submittedName>
        <fullName evidence="2">Uncharacterized protein</fullName>
    </submittedName>
</protein>
<dbReference type="HOGENOM" id="CLU_193971_0_0_1"/>
<reference evidence="3" key="2">
    <citation type="journal article" date="2009" name="Fungal Genet. Biol.">
        <title>The 2008 update of the Aspergillus nidulans genome annotation: a community effort.</title>
        <authorList>
            <person name="Wortman J.R."/>
            <person name="Gilsenan J.M."/>
            <person name="Joardar V."/>
            <person name="Deegan J."/>
            <person name="Clutterbuck J."/>
            <person name="Andersen M.R."/>
            <person name="Archer D."/>
            <person name="Bencina M."/>
            <person name="Braus G."/>
            <person name="Coutinho P."/>
            <person name="von Dohren H."/>
            <person name="Doonan J."/>
            <person name="Driessen A.J."/>
            <person name="Durek P."/>
            <person name="Espeso E."/>
            <person name="Fekete E."/>
            <person name="Flipphi M."/>
            <person name="Estrada C.G."/>
            <person name="Geysens S."/>
            <person name="Goldman G."/>
            <person name="de Groot P.W."/>
            <person name="Hansen K."/>
            <person name="Harris S.D."/>
            <person name="Heinekamp T."/>
            <person name="Helmstaedt K."/>
            <person name="Henrissat B."/>
            <person name="Hofmann G."/>
            <person name="Homan T."/>
            <person name="Horio T."/>
            <person name="Horiuchi H."/>
            <person name="James S."/>
            <person name="Jones M."/>
            <person name="Karaffa L."/>
            <person name="Karanyi Z."/>
            <person name="Kato M."/>
            <person name="Keller N."/>
            <person name="Kelly D.E."/>
            <person name="Kiel J.A."/>
            <person name="Kim J.M."/>
            <person name="van der Klei I.J."/>
            <person name="Klis F.M."/>
            <person name="Kovalchuk A."/>
            <person name="Krasevec N."/>
            <person name="Kubicek C.P."/>
            <person name="Liu B."/>
            <person name="Maccabe A."/>
            <person name="Meyer V."/>
            <person name="Mirabito P."/>
            <person name="Miskei M."/>
            <person name="Mos M."/>
            <person name="Mullins J."/>
            <person name="Nelson D.R."/>
            <person name="Nielsen J."/>
            <person name="Oakley B.R."/>
            <person name="Osmani S.A."/>
            <person name="Pakula T."/>
            <person name="Paszewski A."/>
            <person name="Paulsen I."/>
            <person name="Pilsyk S."/>
            <person name="Pocsi I."/>
            <person name="Punt P.J."/>
            <person name="Ram A.F."/>
            <person name="Ren Q."/>
            <person name="Robellet X."/>
            <person name="Robson G."/>
            <person name="Seiboth B."/>
            <person name="van Solingen P."/>
            <person name="Specht T."/>
            <person name="Sun J."/>
            <person name="Taheri-Talesh N."/>
            <person name="Takeshita N."/>
            <person name="Ussery D."/>
            <person name="vanKuyk P.A."/>
            <person name="Visser H."/>
            <person name="van de Vondervoort P.J."/>
            <person name="de Vries R.P."/>
            <person name="Walton J."/>
            <person name="Xiang X."/>
            <person name="Xiong Y."/>
            <person name="Zeng A.P."/>
            <person name="Brandt B.W."/>
            <person name="Cornell M.J."/>
            <person name="van den Hondel C.A."/>
            <person name="Visser J."/>
            <person name="Oliver S.G."/>
            <person name="Turner G."/>
        </authorList>
    </citation>
    <scope>GENOME REANNOTATION</scope>
    <source>
        <strain evidence="3">FGSC A4 / ATCC 38163 / CBS 112.46 / NRRL 194 / M139</strain>
    </source>
</reference>